<gene>
    <name evidence="9" type="ORF">CEUSTIGMA_g11895.t1</name>
</gene>
<dbReference type="SMART" id="SM00220">
    <property type="entry name" value="S_TKc"/>
    <property type="match status" value="1"/>
</dbReference>
<dbReference type="InterPro" id="IPR000719">
    <property type="entry name" value="Prot_kinase_dom"/>
</dbReference>
<keyword evidence="10" id="KW-1185">Reference proteome</keyword>
<feature type="compositionally biased region" description="Basic and acidic residues" evidence="7">
    <location>
        <begin position="192"/>
        <end position="207"/>
    </location>
</feature>
<dbReference type="InterPro" id="IPR051681">
    <property type="entry name" value="Ser/Thr_Kinases-Pseudokinases"/>
</dbReference>
<accession>A0A250XN16</accession>
<dbReference type="GO" id="GO:0004674">
    <property type="term" value="F:protein serine/threonine kinase activity"/>
    <property type="evidence" value="ECO:0007669"/>
    <property type="project" value="UniProtKB-KW"/>
</dbReference>
<dbReference type="InterPro" id="IPR011009">
    <property type="entry name" value="Kinase-like_dom_sf"/>
</dbReference>
<feature type="region of interest" description="Disordered" evidence="7">
    <location>
        <begin position="153"/>
        <end position="225"/>
    </location>
</feature>
<evidence type="ECO:0000256" key="1">
    <source>
        <dbReference type="ARBA" id="ARBA00022527"/>
    </source>
</evidence>
<evidence type="ECO:0000256" key="4">
    <source>
        <dbReference type="ARBA" id="ARBA00022777"/>
    </source>
</evidence>
<dbReference type="PANTHER" id="PTHR44329">
    <property type="entry name" value="SERINE/THREONINE-PROTEIN KINASE TNNI3K-RELATED"/>
    <property type="match status" value="1"/>
</dbReference>
<dbReference type="PROSITE" id="PS00107">
    <property type="entry name" value="PROTEIN_KINASE_ATP"/>
    <property type="match status" value="1"/>
</dbReference>
<dbReference type="STRING" id="1157962.A0A250XN16"/>
<feature type="binding site" evidence="6">
    <location>
        <position position="103"/>
    </location>
    <ligand>
        <name>ATP</name>
        <dbReference type="ChEBI" id="CHEBI:30616"/>
    </ligand>
</feature>
<dbReference type="Gene3D" id="3.30.200.20">
    <property type="entry name" value="Phosphorylase Kinase, domain 1"/>
    <property type="match status" value="1"/>
</dbReference>
<evidence type="ECO:0000256" key="2">
    <source>
        <dbReference type="ARBA" id="ARBA00022679"/>
    </source>
</evidence>
<keyword evidence="4" id="KW-0418">Kinase</keyword>
<dbReference type="PROSITE" id="PS00108">
    <property type="entry name" value="PROTEIN_KINASE_ST"/>
    <property type="match status" value="1"/>
</dbReference>
<organism evidence="9 10">
    <name type="scientific">Chlamydomonas eustigma</name>
    <dbReference type="NCBI Taxonomy" id="1157962"/>
    <lineage>
        <taxon>Eukaryota</taxon>
        <taxon>Viridiplantae</taxon>
        <taxon>Chlorophyta</taxon>
        <taxon>core chlorophytes</taxon>
        <taxon>Chlorophyceae</taxon>
        <taxon>CS clade</taxon>
        <taxon>Chlamydomonadales</taxon>
        <taxon>Chlamydomonadaceae</taxon>
        <taxon>Chlamydomonas</taxon>
    </lineage>
</organism>
<evidence type="ECO:0000256" key="6">
    <source>
        <dbReference type="PROSITE-ProRule" id="PRU10141"/>
    </source>
</evidence>
<evidence type="ECO:0000313" key="9">
    <source>
        <dbReference type="EMBL" id="GAX84475.1"/>
    </source>
</evidence>
<protein>
    <recommendedName>
        <fullName evidence="8">Protein kinase domain-containing protein</fullName>
    </recommendedName>
</protein>
<dbReference type="GO" id="GO:0005524">
    <property type="term" value="F:ATP binding"/>
    <property type="evidence" value="ECO:0007669"/>
    <property type="project" value="UniProtKB-UniRule"/>
</dbReference>
<keyword evidence="1" id="KW-0723">Serine/threonine-protein kinase</keyword>
<dbReference type="PRINTS" id="PR00109">
    <property type="entry name" value="TYRKINASE"/>
</dbReference>
<dbReference type="Gene3D" id="1.10.510.10">
    <property type="entry name" value="Transferase(Phosphotransferase) domain 1"/>
    <property type="match status" value="1"/>
</dbReference>
<feature type="compositionally biased region" description="Polar residues" evidence="7">
    <location>
        <begin position="208"/>
        <end position="217"/>
    </location>
</feature>
<dbReference type="SUPFAM" id="SSF56112">
    <property type="entry name" value="Protein kinase-like (PK-like)"/>
    <property type="match status" value="1"/>
</dbReference>
<evidence type="ECO:0000256" key="3">
    <source>
        <dbReference type="ARBA" id="ARBA00022741"/>
    </source>
</evidence>
<evidence type="ECO:0000313" key="10">
    <source>
        <dbReference type="Proteomes" id="UP000232323"/>
    </source>
</evidence>
<dbReference type="PANTHER" id="PTHR44329:SF214">
    <property type="entry name" value="PROTEIN KINASE DOMAIN-CONTAINING PROTEIN"/>
    <property type="match status" value="1"/>
</dbReference>
<keyword evidence="3 6" id="KW-0547">Nucleotide-binding</keyword>
<evidence type="ECO:0000256" key="5">
    <source>
        <dbReference type="ARBA" id="ARBA00022840"/>
    </source>
</evidence>
<dbReference type="EMBL" id="BEGY01000126">
    <property type="protein sequence ID" value="GAX84475.1"/>
    <property type="molecule type" value="Genomic_DNA"/>
</dbReference>
<evidence type="ECO:0000259" key="8">
    <source>
        <dbReference type="PROSITE" id="PS50011"/>
    </source>
</evidence>
<keyword evidence="2" id="KW-0808">Transferase</keyword>
<dbReference type="InterPro" id="IPR017441">
    <property type="entry name" value="Protein_kinase_ATP_BS"/>
</dbReference>
<name>A0A250XN16_9CHLO</name>
<dbReference type="InterPro" id="IPR001245">
    <property type="entry name" value="Ser-Thr/Tyr_kinase_cat_dom"/>
</dbReference>
<keyword evidence="5 6" id="KW-0067">ATP-binding</keyword>
<dbReference type="OrthoDB" id="4062651at2759"/>
<dbReference type="AlphaFoldDB" id="A0A250XN16"/>
<dbReference type="PROSITE" id="PS50011">
    <property type="entry name" value="PROTEIN_KINASE_DOM"/>
    <property type="match status" value="1"/>
</dbReference>
<dbReference type="Proteomes" id="UP000232323">
    <property type="component" value="Unassembled WGS sequence"/>
</dbReference>
<sequence>MVLAQRETERALTALAEEKCRVEALLQRQYELIACISMVMDVGKSAGNKHMASELLESVRLQITNTTMEERPSRKIEQLDMIGSGSYGNVFRGTWRGQEVAIKNMVLPSNMSGAERSQRMAIMEAAISNSLSHPNIVKTLHYSLKPVMESPVSQLVNSDQEVEQDLPRPPESKEELGSSHMKDSLNQPGNRRGSEGSDRPTSSERLNKFGSNKNDSSVHPPLSSPLQLRARVPARRQDSPVNQGDGAPITSRMAVEAAGCPYYHQRPASCGAIRRAPASTSSRLSTKKELLEGTAPCHNKTVGTVAYSNGKPVVAALQVQIVLEYCDCGNLRDALTQGYFFTQDNSQRNYSVWKAPDYAAVLDTALDIASGMLHLHNSNVVHSDLKAQNILLQTNTTEARGVTAKVSDFGLSLRMAAADTHVSKAFQGTLTHMAPEVLLKGIQSTASDVYAFGITLWELYTSGIVFEGIPSTLLGYQIVNEDLRPKFPMDCPCAYAQLARRCWDKATENRPNFNEILALLQQMRQAESKVAKTVKFGMQIFRKSGNNRRESHGQSGGGMLMMAAPTSGTFEAGSGVVFLGPIDSDGSYAM</sequence>
<feature type="compositionally biased region" description="Basic and acidic residues" evidence="7">
    <location>
        <begin position="165"/>
        <end position="183"/>
    </location>
</feature>
<dbReference type="Pfam" id="PF07714">
    <property type="entry name" value="PK_Tyr_Ser-Thr"/>
    <property type="match status" value="2"/>
</dbReference>
<evidence type="ECO:0000256" key="7">
    <source>
        <dbReference type="SAM" id="MobiDB-lite"/>
    </source>
</evidence>
<feature type="domain" description="Protein kinase" evidence="8">
    <location>
        <begin position="76"/>
        <end position="524"/>
    </location>
</feature>
<reference evidence="9 10" key="1">
    <citation type="submission" date="2017-08" db="EMBL/GenBank/DDBJ databases">
        <title>Acidophilic green algal genome provides insights into adaptation to an acidic environment.</title>
        <authorList>
            <person name="Hirooka S."/>
            <person name="Hirose Y."/>
            <person name="Kanesaki Y."/>
            <person name="Higuchi S."/>
            <person name="Fujiwara T."/>
            <person name="Onuma R."/>
            <person name="Era A."/>
            <person name="Ohbayashi R."/>
            <person name="Uzuka A."/>
            <person name="Nozaki H."/>
            <person name="Yoshikawa H."/>
            <person name="Miyagishima S.Y."/>
        </authorList>
    </citation>
    <scope>NUCLEOTIDE SEQUENCE [LARGE SCALE GENOMIC DNA]</scope>
    <source>
        <strain evidence="9 10">NIES-2499</strain>
    </source>
</reference>
<dbReference type="InterPro" id="IPR008271">
    <property type="entry name" value="Ser/Thr_kinase_AS"/>
</dbReference>
<comment type="caution">
    <text evidence="9">The sequence shown here is derived from an EMBL/GenBank/DDBJ whole genome shotgun (WGS) entry which is preliminary data.</text>
</comment>
<proteinExistence type="predicted"/>